<dbReference type="SMART" id="SM00867">
    <property type="entry name" value="YceI"/>
    <property type="match status" value="1"/>
</dbReference>
<reference evidence="4" key="2">
    <citation type="submission" date="2016-04" db="EMBL/GenBank/DDBJ databases">
        <title>First Complete Genome Sequence of a Subdivision 6 Acidobacterium.</title>
        <authorList>
            <person name="Huang S."/>
            <person name="Vieira S."/>
            <person name="Bunk B."/>
            <person name="Riedel T."/>
            <person name="Sproeer C."/>
            <person name="Overmann J."/>
        </authorList>
    </citation>
    <scope>NUCLEOTIDE SEQUENCE [LARGE SCALE GENOMIC DNA]</scope>
    <source>
        <strain evidence="4">DSM 100886 HEG_-6_39</strain>
    </source>
</reference>
<feature type="domain" description="Lipid/polyisoprenoid-binding YceI-like" evidence="2">
    <location>
        <begin position="31"/>
        <end position="195"/>
    </location>
</feature>
<organism evidence="3 4">
    <name type="scientific">Luteitalea pratensis</name>
    <dbReference type="NCBI Taxonomy" id="1855912"/>
    <lineage>
        <taxon>Bacteria</taxon>
        <taxon>Pseudomonadati</taxon>
        <taxon>Acidobacteriota</taxon>
        <taxon>Vicinamibacteria</taxon>
        <taxon>Vicinamibacterales</taxon>
        <taxon>Vicinamibacteraceae</taxon>
        <taxon>Luteitalea</taxon>
    </lineage>
</organism>
<sequence length="201" mass="21311" precursor="true">MSHDRSTACRTLAITCMLLVGGGVLPAAAQSWHVADGRVTVVCPLTVGGRFEAKTTAVKGQVTMPEGTRDVDGSFSVDLRTLDTGIGLRNTHLRDNYLEVSRGPEYETAVLSEVVLDAPPPARGRSATLGFKGVLSVHGNAKPVTGTAEVSYKGDALDVKVKFPLRIDAYEIARPTYLGVGVSNQIDVEVRATLKPATTHP</sequence>
<dbReference type="OrthoDB" id="116832at2"/>
<gene>
    <name evidence="3" type="ORF">LuPra_05341</name>
</gene>
<accession>A0A143PW93</accession>
<dbReference type="PANTHER" id="PTHR34406:SF1">
    <property type="entry name" value="PROTEIN YCEI"/>
    <property type="match status" value="1"/>
</dbReference>
<dbReference type="Proteomes" id="UP000076079">
    <property type="component" value="Chromosome"/>
</dbReference>
<dbReference type="RefSeq" id="WP_110173557.1">
    <property type="nucleotide sequence ID" value="NZ_CP015136.1"/>
</dbReference>
<dbReference type="Gene3D" id="2.40.128.110">
    <property type="entry name" value="Lipid/polyisoprenoid-binding, YceI-like"/>
    <property type="match status" value="1"/>
</dbReference>
<keyword evidence="4" id="KW-1185">Reference proteome</keyword>
<dbReference type="AlphaFoldDB" id="A0A143PW93"/>
<keyword evidence="1" id="KW-0732">Signal</keyword>
<dbReference type="SUPFAM" id="SSF101874">
    <property type="entry name" value="YceI-like"/>
    <property type="match status" value="1"/>
</dbReference>
<evidence type="ECO:0000259" key="2">
    <source>
        <dbReference type="SMART" id="SM00867"/>
    </source>
</evidence>
<proteinExistence type="predicted"/>
<dbReference type="InterPro" id="IPR007372">
    <property type="entry name" value="Lipid/polyisoprenoid-bd_YceI"/>
</dbReference>
<feature type="chain" id="PRO_5007512071" description="Lipid/polyisoprenoid-binding YceI-like domain-containing protein" evidence="1">
    <location>
        <begin position="30"/>
        <end position="201"/>
    </location>
</feature>
<evidence type="ECO:0000313" key="4">
    <source>
        <dbReference type="Proteomes" id="UP000076079"/>
    </source>
</evidence>
<dbReference type="KEGG" id="abac:LuPra_05341"/>
<protein>
    <recommendedName>
        <fullName evidence="2">Lipid/polyisoprenoid-binding YceI-like domain-containing protein</fullName>
    </recommendedName>
</protein>
<evidence type="ECO:0000256" key="1">
    <source>
        <dbReference type="SAM" id="SignalP"/>
    </source>
</evidence>
<dbReference type="InterPro" id="IPR036761">
    <property type="entry name" value="TTHA0802/YceI-like_sf"/>
</dbReference>
<name>A0A143PW93_LUTPR</name>
<reference evidence="3 4" key="1">
    <citation type="journal article" date="2016" name="Genome Announc.">
        <title>First Complete Genome Sequence of a Subdivision 6 Acidobacterium Strain.</title>
        <authorList>
            <person name="Huang S."/>
            <person name="Vieira S."/>
            <person name="Bunk B."/>
            <person name="Riedel T."/>
            <person name="Sproer C."/>
            <person name="Overmann J."/>
        </authorList>
    </citation>
    <scope>NUCLEOTIDE SEQUENCE [LARGE SCALE GENOMIC DNA]</scope>
    <source>
        <strain evidence="4">DSM 100886 HEG_-6_39</strain>
    </source>
</reference>
<dbReference type="Pfam" id="PF04264">
    <property type="entry name" value="YceI"/>
    <property type="match status" value="1"/>
</dbReference>
<dbReference type="PANTHER" id="PTHR34406">
    <property type="entry name" value="PROTEIN YCEI"/>
    <property type="match status" value="1"/>
</dbReference>
<feature type="signal peptide" evidence="1">
    <location>
        <begin position="1"/>
        <end position="29"/>
    </location>
</feature>
<dbReference type="EMBL" id="CP015136">
    <property type="protein sequence ID" value="AMY12069.1"/>
    <property type="molecule type" value="Genomic_DNA"/>
</dbReference>
<evidence type="ECO:0000313" key="3">
    <source>
        <dbReference type="EMBL" id="AMY12069.1"/>
    </source>
</evidence>